<protein>
    <submittedName>
        <fullName evidence="3">DUF58 domain-containing protein</fullName>
    </submittedName>
</protein>
<sequence>MQWKKVIIEDKFLSILAFIGILLILVSFYLNSWLIYGSGLMIVLIGAANSYYLKHIGEGLLFDNKRVRNRFFIGDPGEWSLSISNHGLPIMKAALTVYFDNAVVPASGEFHVHQSNIDISLPISLSKKEKIVIKIPFSAQKRGLSRIRKIELHIPHFFGFGDTILEFKDVINMEAIVYPKTVPVSGLDKHKSLNPGISPSWFSVFEDNMGPIGTRDYLPTDSFNRINWKASARKMTLQTKEFERITEAGAVIFVNVVDGYSVTDQLEMLMSSVAEMAYYFHKSNIPYSLCVNIRSAGATPFTYIPLGTGRDHLQKLLDILAIADYHSPTIPYERMLFFYKRHIQPAPVIIHSGIWMEASEIYFRDFLRDGVLVLSLKHHEDSAYLEPLKIKKKEVAANG</sequence>
<evidence type="ECO:0000256" key="1">
    <source>
        <dbReference type="SAM" id="Phobius"/>
    </source>
</evidence>
<reference evidence="3" key="1">
    <citation type="journal article" date="2018" name="Genome Biol.">
        <title>SKESA: strategic k-mer extension for scrupulous assemblies.</title>
        <authorList>
            <person name="Souvorov A."/>
            <person name="Agarwala R."/>
            <person name="Lipman D.J."/>
        </authorList>
    </citation>
    <scope>NUCLEOTIDE SEQUENCE</scope>
    <source>
        <strain evidence="3">N26921</strain>
    </source>
</reference>
<feature type="transmembrane region" description="Helical" evidence="1">
    <location>
        <begin position="12"/>
        <end position="29"/>
    </location>
</feature>
<dbReference type="PANTHER" id="PTHR34351">
    <property type="entry name" value="SLR1927 PROTEIN-RELATED"/>
    <property type="match status" value="1"/>
</dbReference>
<evidence type="ECO:0000259" key="2">
    <source>
        <dbReference type="Pfam" id="PF01882"/>
    </source>
</evidence>
<feature type="domain" description="DUF58" evidence="2">
    <location>
        <begin position="214"/>
        <end position="325"/>
    </location>
</feature>
<keyword evidence="1" id="KW-0812">Transmembrane</keyword>
<comment type="caution">
    <text evidence="3">The sequence shown here is derived from an EMBL/GenBank/DDBJ whole genome shotgun (WGS) entry which is preliminary data.</text>
</comment>
<evidence type="ECO:0000313" key="3">
    <source>
        <dbReference type="EMBL" id="HAF0292550.1"/>
    </source>
</evidence>
<dbReference type="PANTHER" id="PTHR34351:SF2">
    <property type="entry name" value="DUF58 DOMAIN-CONTAINING PROTEIN"/>
    <property type="match status" value="1"/>
</dbReference>
<name>A0A740TTE1_SALTM</name>
<keyword evidence="1" id="KW-0472">Membrane</keyword>
<organism evidence="3">
    <name type="scientific">Salmonella enterica subsp. enterica serovar Typhimurium var. 5-</name>
    <dbReference type="NCBI Taxonomy" id="1620419"/>
    <lineage>
        <taxon>Bacteria</taxon>
        <taxon>Pseudomonadati</taxon>
        <taxon>Pseudomonadota</taxon>
        <taxon>Gammaproteobacteria</taxon>
        <taxon>Enterobacterales</taxon>
        <taxon>Enterobacteriaceae</taxon>
        <taxon>Salmonella</taxon>
    </lineage>
</organism>
<dbReference type="AlphaFoldDB" id="A0A740TTE1"/>
<dbReference type="EMBL" id="DAATVL010000066">
    <property type="protein sequence ID" value="HAF0292550.1"/>
    <property type="molecule type" value="Genomic_DNA"/>
</dbReference>
<dbReference type="InterPro" id="IPR002881">
    <property type="entry name" value="DUF58"/>
</dbReference>
<accession>A0A740TTE1</accession>
<dbReference type="Pfam" id="PF01882">
    <property type="entry name" value="DUF58"/>
    <property type="match status" value="1"/>
</dbReference>
<gene>
    <name evidence="3" type="ORF">G9C53_004953</name>
</gene>
<proteinExistence type="predicted"/>
<reference evidence="3" key="2">
    <citation type="submission" date="2018-07" db="EMBL/GenBank/DDBJ databases">
        <authorList>
            <consortium name="NCBI Pathogen Detection Project"/>
        </authorList>
    </citation>
    <scope>NUCLEOTIDE SEQUENCE</scope>
    <source>
        <strain evidence="3">N26921</strain>
    </source>
</reference>
<keyword evidence="1" id="KW-1133">Transmembrane helix</keyword>